<feature type="transmembrane region" description="Helical" evidence="1">
    <location>
        <begin position="128"/>
        <end position="147"/>
    </location>
</feature>
<dbReference type="EMBL" id="BAHD01000063">
    <property type="protein sequence ID" value="GAB97294.1"/>
    <property type="molecule type" value="Genomic_DNA"/>
</dbReference>
<sequence>MNAESELGRGRWRGLLTTGQQLPRTDASRRQLVTETVLVLGVSLGASAIWATLSLINKLTQPVALGQQTTAMNQAVTPDRPWLDLAYQVAQIGIGVVPALLALFLLTRDDSRARRLVGADARHPLRDLAHGAGLAALIGLPGLALYLGARAAGLNTTVAAANLDSTWWAVPVLVLAAVENAVLEEVVMVAYLFTRWEQAGWALPTIIIGSALIRGTYHLYQGFGGGLGNVAMGLILGVVYARTRRVMPLIVAHTILDVVAFVGYTLLRAHVSWL</sequence>
<feature type="transmembrane region" description="Helical" evidence="1">
    <location>
        <begin position="85"/>
        <end position="107"/>
    </location>
</feature>
<evidence type="ECO:0000256" key="1">
    <source>
        <dbReference type="SAM" id="Phobius"/>
    </source>
</evidence>
<feature type="transmembrane region" description="Helical" evidence="1">
    <location>
        <begin position="167"/>
        <end position="193"/>
    </location>
</feature>
<evidence type="ECO:0000259" key="2">
    <source>
        <dbReference type="Pfam" id="PF02517"/>
    </source>
</evidence>
<feature type="transmembrane region" description="Helical" evidence="1">
    <location>
        <begin position="248"/>
        <end position="267"/>
    </location>
</feature>
<gene>
    <name evidence="3" type="ORF">KILIM_063_00060</name>
</gene>
<reference evidence="3 4" key="1">
    <citation type="submission" date="2012-08" db="EMBL/GenBank/DDBJ databases">
        <title>Whole genome shotgun sequence of Kineosphaera limosa NBRC 100340.</title>
        <authorList>
            <person name="Yoshida I."/>
            <person name="Isaki S."/>
            <person name="Hosoyama A."/>
            <person name="Tsuchikane K."/>
            <person name="Katsumata H."/>
            <person name="Ando Y."/>
            <person name="Ohji S."/>
            <person name="Hamada M."/>
            <person name="Tamura T."/>
            <person name="Yamazoe A."/>
            <person name="Yamazaki S."/>
            <person name="Fujita N."/>
        </authorList>
    </citation>
    <scope>NUCLEOTIDE SEQUENCE [LARGE SCALE GENOMIC DNA]</scope>
    <source>
        <strain evidence="3 4">NBRC 100340</strain>
    </source>
</reference>
<dbReference type="Proteomes" id="UP000008366">
    <property type="component" value="Unassembled WGS sequence"/>
</dbReference>
<keyword evidence="1" id="KW-0812">Transmembrane</keyword>
<evidence type="ECO:0000313" key="3">
    <source>
        <dbReference type="EMBL" id="GAB97294.1"/>
    </source>
</evidence>
<feature type="domain" description="CAAX prenyl protease 2/Lysostaphin resistance protein A-like" evidence="2">
    <location>
        <begin position="167"/>
        <end position="258"/>
    </location>
</feature>
<accession>K6XES6</accession>
<feature type="transmembrane region" description="Helical" evidence="1">
    <location>
        <begin position="200"/>
        <end position="217"/>
    </location>
</feature>
<keyword evidence="1" id="KW-0472">Membrane</keyword>
<dbReference type="GO" id="GO:0080120">
    <property type="term" value="P:CAAX-box protein maturation"/>
    <property type="evidence" value="ECO:0007669"/>
    <property type="project" value="UniProtKB-ARBA"/>
</dbReference>
<keyword evidence="1" id="KW-1133">Transmembrane helix</keyword>
<feature type="transmembrane region" description="Helical" evidence="1">
    <location>
        <begin position="37"/>
        <end position="56"/>
    </location>
</feature>
<dbReference type="Pfam" id="PF02517">
    <property type="entry name" value="Rce1-like"/>
    <property type="match status" value="1"/>
</dbReference>
<feature type="transmembrane region" description="Helical" evidence="1">
    <location>
        <begin position="223"/>
        <end position="241"/>
    </location>
</feature>
<dbReference type="eggNOG" id="COG1266">
    <property type="taxonomic scope" value="Bacteria"/>
</dbReference>
<dbReference type="AlphaFoldDB" id="K6XES6"/>
<evidence type="ECO:0000313" key="4">
    <source>
        <dbReference type="Proteomes" id="UP000008366"/>
    </source>
</evidence>
<dbReference type="RefSeq" id="WP_006593826.1">
    <property type="nucleotide sequence ID" value="NZ_BAHD01000063.1"/>
</dbReference>
<name>K6XES6_9MICO</name>
<dbReference type="GO" id="GO:0004175">
    <property type="term" value="F:endopeptidase activity"/>
    <property type="evidence" value="ECO:0007669"/>
    <property type="project" value="UniProtKB-ARBA"/>
</dbReference>
<keyword evidence="4" id="KW-1185">Reference proteome</keyword>
<dbReference type="InterPro" id="IPR003675">
    <property type="entry name" value="Rce1/LyrA-like_dom"/>
</dbReference>
<proteinExistence type="predicted"/>
<organism evidence="3 4">
    <name type="scientific">Kineosphaera limosa NBRC 100340</name>
    <dbReference type="NCBI Taxonomy" id="1184609"/>
    <lineage>
        <taxon>Bacteria</taxon>
        <taxon>Bacillati</taxon>
        <taxon>Actinomycetota</taxon>
        <taxon>Actinomycetes</taxon>
        <taxon>Micrococcales</taxon>
        <taxon>Dermatophilaceae</taxon>
        <taxon>Kineosphaera</taxon>
    </lineage>
</organism>
<protein>
    <recommendedName>
        <fullName evidence="2">CAAX prenyl protease 2/Lysostaphin resistance protein A-like domain-containing protein</fullName>
    </recommendedName>
</protein>
<comment type="caution">
    <text evidence="3">The sequence shown here is derived from an EMBL/GenBank/DDBJ whole genome shotgun (WGS) entry which is preliminary data.</text>
</comment>
<dbReference type="STRING" id="1184609.KILIM_063_00060"/>